<organism evidence="2 3">
    <name type="scientific">Striga asiatica</name>
    <name type="common">Asiatic witchweed</name>
    <name type="synonym">Buchnera asiatica</name>
    <dbReference type="NCBI Taxonomy" id="4170"/>
    <lineage>
        <taxon>Eukaryota</taxon>
        <taxon>Viridiplantae</taxon>
        <taxon>Streptophyta</taxon>
        <taxon>Embryophyta</taxon>
        <taxon>Tracheophyta</taxon>
        <taxon>Spermatophyta</taxon>
        <taxon>Magnoliopsida</taxon>
        <taxon>eudicotyledons</taxon>
        <taxon>Gunneridae</taxon>
        <taxon>Pentapetalae</taxon>
        <taxon>asterids</taxon>
        <taxon>lamiids</taxon>
        <taxon>Lamiales</taxon>
        <taxon>Orobanchaceae</taxon>
        <taxon>Buchnereae</taxon>
        <taxon>Striga</taxon>
    </lineage>
</organism>
<feature type="compositionally biased region" description="Polar residues" evidence="1">
    <location>
        <begin position="227"/>
        <end position="247"/>
    </location>
</feature>
<dbReference type="Proteomes" id="UP000325081">
    <property type="component" value="Unassembled WGS sequence"/>
</dbReference>
<dbReference type="EMBL" id="BKCP01005849">
    <property type="protein sequence ID" value="GER40230.1"/>
    <property type="molecule type" value="Genomic_DNA"/>
</dbReference>
<evidence type="ECO:0000256" key="1">
    <source>
        <dbReference type="SAM" id="MobiDB-lite"/>
    </source>
</evidence>
<proteinExistence type="predicted"/>
<accession>A0A5A7Q4V2</accession>
<reference evidence="3" key="1">
    <citation type="journal article" date="2019" name="Curr. Biol.">
        <title>Genome Sequence of Striga asiatica Provides Insight into the Evolution of Plant Parasitism.</title>
        <authorList>
            <person name="Yoshida S."/>
            <person name="Kim S."/>
            <person name="Wafula E.K."/>
            <person name="Tanskanen J."/>
            <person name="Kim Y.M."/>
            <person name="Honaas L."/>
            <person name="Yang Z."/>
            <person name="Spallek T."/>
            <person name="Conn C.E."/>
            <person name="Ichihashi Y."/>
            <person name="Cheong K."/>
            <person name="Cui S."/>
            <person name="Der J.P."/>
            <person name="Gundlach H."/>
            <person name="Jiao Y."/>
            <person name="Hori C."/>
            <person name="Ishida J.K."/>
            <person name="Kasahara H."/>
            <person name="Kiba T."/>
            <person name="Kim M.S."/>
            <person name="Koo N."/>
            <person name="Laohavisit A."/>
            <person name="Lee Y.H."/>
            <person name="Lumba S."/>
            <person name="McCourt P."/>
            <person name="Mortimer J.C."/>
            <person name="Mutuku J.M."/>
            <person name="Nomura T."/>
            <person name="Sasaki-Sekimoto Y."/>
            <person name="Seto Y."/>
            <person name="Wang Y."/>
            <person name="Wakatake T."/>
            <person name="Sakakibara H."/>
            <person name="Demura T."/>
            <person name="Yamaguchi S."/>
            <person name="Yoneyama K."/>
            <person name="Manabe R.I."/>
            <person name="Nelson D.C."/>
            <person name="Schulman A.H."/>
            <person name="Timko M.P."/>
            <person name="dePamphilis C.W."/>
            <person name="Choi D."/>
            <person name="Shirasu K."/>
        </authorList>
    </citation>
    <scope>NUCLEOTIDE SEQUENCE [LARGE SCALE GENOMIC DNA]</scope>
    <source>
        <strain evidence="3">cv. UVA1</strain>
    </source>
</reference>
<feature type="region of interest" description="Disordered" evidence="1">
    <location>
        <begin position="30"/>
        <end position="56"/>
    </location>
</feature>
<protein>
    <submittedName>
        <fullName evidence="2">Cytochrome c550</fullName>
    </submittedName>
</protein>
<sequence length="261" mass="28725">MQRDTPTTHSALVVLRLSGKAEGQIGKFAPDEELRPGFPAKLSSTPPLTNGNGTSPESRLLEKLREFGKSLLRLAGTFPVRQLLDRSSTLRDFRDERDSGISELSSLFCSISRFSDFRLPISQGIGPDKRFALRSILTRLVAQAISGGILPEIRFPCMKSSDKFFAARISSGIGPVNLANIPGGILPSKLLLLTRNRMSDSHSAYEAGISPEREFWRIRRNLSFPMLQSPSGSGPDSWFSDKSSPTRPDNRPSPDGTRPVR</sequence>
<evidence type="ECO:0000313" key="2">
    <source>
        <dbReference type="EMBL" id="GER40230.1"/>
    </source>
</evidence>
<evidence type="ECO:0000313" key="3">
    <source>
        <dbReference type="Proteomes" id="UP000325081"/>
    </source>
</evidence>
<feature type="compositionally biased region" description="Polar residues" evidence="1">
    <location>
        <begin position="42"/>
        <end position="56"/>
    </location>
</feature>
<comment type="caution">
    <text evidence="2">The sequence shown here is derived from an EMBL/GenBank/DDBJ whole genome shotgun (WGS) entry which is preliminary data.</text>
</comment>
<dbReference type="AlphaFoldDB" id="A0A5A7Q4V2"/>
<gene>
    <name evidence="2" type="ORF">STAS_16892</name>
</gene>
<name>A0A5A7Q4V2_STRAF</name>
<keyword evidence="3" id="KW-1185">Reference proteome</keyword>
<feature type="region of interest" description="Disordered" evidence="1">
    <location>
        <begin position="227"/>
        <end position="261"/>
    </location>
</feature>